<dbReference type="InterPro" id="IPR050834">
    <property type="entry name" value="Glycosyltransf_2"/>
</dbReference>
<dbReference type="PANTHER" id="PTHR43685">
    <property type="entry name" value="GLYCOSYLTRANSFERASE"/>
    <property type="match status" value="1"/>
</dbReference>
<dbReference type="Gene3D" id="3.90.550.10">
    <property type="entry name" value="Spore Coat Polysaccharide Biosynthesis Protein SpsA, Chain A"/>
    <property type="match status" value="1"/>
</dbReference>
<dbReference type="SUPFAM" id="SSF53448">
    <property type="entry name" value="Nucleotide-diphospho-sugar transferases"/>
    <property type="match status" value="1"/>
</dbReference>
<keyword evidence="3" id="KW-1185">Reference proteome</keyword>
<dbReference type="InterPro" id="IPR001173">
    <property type="entry name" value="Glyco_trans_2-like"/>
</dbReference>
<dbReference type="AlphaFoldDB" id="A0A4P7PT35"/>
<dbReference type="RefSeq" id="WP_136151762.1">
    <property type="nucleotide sequence ID" value="NZ_CP038810.1"/>
</dbReference>
<feature type="domain" description="Glycosyltransferase 2-like" evidence="1">
    <location>
        <begin position="5"/>
        <end position="144"/>
    </location>
</feature>
<dbReference type="InterPro" id="IPR029044">
    <property type="entry name" value="Nucleotide-diphossugar_trans"/>
</dbReference>
<dbReference type="PANTHER" id="PTHR43685:SF2">
    <property type="entry name" value="GLYCOSYLTRANSFERASE 2-LIKE DOMAIN-CONTAINING PROTEIN"/>
    <property type="match status" value="1"/>
</dbReference>
<protein>
    <recommendedName>
        <fullName evidence="1">Glycosyltransferase 2-like domain-containing protein</fullName>
    </recommendedName>
</protein>
<gene>
    <name evidence="2" type="ORF">GS03_01324</name>
</gene>
<dbReference type="OrthoDB" id="6307329at2"/>
<dbReference type="Pfam" id="PF00535">
    <property type="entry name" value="Glycos_transf_2"/>
    <property type="match status" value="1"/>
</dbReference>
<accession>A0A4P7PT35</accession>
<reference evidence="2 3" key="1">
    <citation type="submission" date="2019-04" db="EMBL/GenBank/DDBJ databases">
        <title>Flavobacterium sp. GS03.</title>
        <authorList>
            <person name="Kim H."/>
        </authorList>
    </citation>
    <scope>NUCLEOTIDE SEQUENCE [LARGE SCALE GENOMIC DNA]</scope>
    <source>
        <strain evidence="2 3">GS03</strain>
    </source>
</reference>
<proteinExistence type="predicted"/>
<evidence type="ECO:0000313" key="3">
    <source>
        <dbReference type="Proteomes" id="UP000296862"/>
    </source>
</evidence>
<dbReference type="KEGG" id="fsn:GS03_01324"/>
<organism evidence="2 3">
    <name type="scientific">Flavobacterium sangjuense</name>
    <dbReference type="NCBI Taxonomy" id="2518177"/>
    <lineage>
        <taxon>Bacteria</taxon>
        <taxon>Pseudomonadati</taxon>
        <taxon>Bacteroidota</taxon>
        <taxon>Flavobacteriia</taxon>
        <taxon>Flavobacteriales</taxon>
        <taxon>Flavobacteriaceae</taxon>
        <taxon>Flavobacterium</taxon>
    </lineage>
</organism>
<sequence>MPYFSIVIPVYNKEKFVAKTLESVLSQTFADFEIIIINDGSTDQSEAKISAFNDNRIQYFTKKNEGIAVTRNFGIEKATADYICFLDADDFWYSNFLETMHHFISKLPEQKVFASAIEIETKSKLIKAHYSIPNKSDYEIVNFFDASQKECVLWISSVCIHKSIFDKVGAFDTKIKNGEDTELWIRIGLEFPVVFIRKILARYVYDDKSISRNSDYFFESYTFEKYAAEEKKNSRLKKYMDLNRFSAVIKCNLNGDKKTSQEIYAKIDLKNLNSKKRLLLQFPPIILRMLLKFKVFLANIGLGNSVFR</sequence>
<name>A0A4P7PT35_9FLAO</name>
<evidence type="ECO:0000259" key="1">
    <source>
        <dbReference type="Pfam" id="PF00535"/>
    </source>
</evidence>
<dbReference type="Proteomes" id="UP000296862">
    <property type="component" value="Chromosome"/>
</dbReference>
<evidence type="ECO:0000313" key="2">
    <source>
        <dbReference type="EMBL" id="QBZ97826.1"/>
    </source>
</evidence>
<dbReference type="EMBL" id="CP038810">
    <property type="protein sequence ID" value="QBZ97826.1"/>
    <property type="molecule type" value="Genomic_DNA"/>
</dbReference>